<accession>A0AAF1BHV8</accession>
<dbReference type="RefSeq" id="XP_062622411.1">
    <property type="nucleotide sequence ID" value="XM_062766427.1"/>
</dbReference>
<dbReference type="SUPFAM" id="SSF55469">
    <property type="entry name" value="FMN-dependent nitroreductase-like"/>
    <property type="match status" value="1"/>
</dbReference>
<dbReference type="GO" id="GO:0016491">
    <property type="term" value="F:oxidoreductase activity"/>
    <property type="evidence" value="ECO:0007669"/>
    <property type="project" value="InterPro"/>
</dbReference>
<dbReference type="InterPro" id="IPR000415">
    <property type="entry name" value="Nitroreductase-like"/>
</dbReference>
<evidence type="ECO:0000259" key="1">
    <source>
        <dbReference type="Pfam" id="PF00881"/>
    </source>
</evidence>
<dbReference type="GO" id="GO:0034599">
    <property type="term" value="P:cellular response to oxidative stress"/>
    <property type="evidence" value="ECO:0007669"/>
    <property type="project" value="InterPro"/>
</dbReference>
<keyword evidence="3" id="KW-1185">Reference proteome</keyword>
<organism evidence="2 3">
    <name type="scientific">Vanrija pseudolonga</name>
    <dbReference type="NCBI Taxonomy" id="143232"/>
    <lineage>
        <taxon>Eukaryota</taxon>
        <taxon>Fungi</taxon>
        <taxon>Dikarya</taxon>
        <taxon>Basidiomycota</taxon>
        <taxon>Agaricomycotina</taxon>
        <taxon>Tremellomycetes</taxon>
        <taxon>Trichosporonales</taxon>
        <taxon>Trichosporonaceae</taxon>
        <taxon>Vanrija</taxon>
    </lineage>
</organism>
<dbReference type="PANTHER" id="PTHR43035">
    <property type="entry name" value="FATTY ACID REPRESSION MUTANT PROTEIN 2-RELATED"/>
    <property type="match status" value="1"/>
</dbReference>
<name>A0AAF1BHV8_9TREE</name>
<dbReference type="Pfam" id="PF00881">
    <property type="entry name" value="Nitroreductase"/>
    <property type="match status" value="1"/>
</dbReference>
<reference evidence="2" key="1">
    <citation type="submission" date="2023-10" db="EMBL/GenBank/DDBJ databases">
        <authorList>
            <person name="Noh H."/>
        </authorList>
    </citation>
    <scope>NUCLEOTIDE SEQUENCE</scope>
    <source>
        <strain evidence="2">DUCC4014</strain>
    </source>
</reference>
<protein>
    <submittedName>
        <fullName evidence="2">Nitroreductase HBN1</fullName>
    </submittedName>
</protein>
<dbReference type="GeneID" id="87803266"/>
<dbReference type="AlphaFoldDB" id="A0AAF1BHV8"/>
<dbReference type="InterPro" id="IPR033877">
    <property type="entry name" value="Frm2/Hbn1"/>
</dbReference>
<feature type="domain" description="Nitroreductase" evidence="1">
    <location>
        <begin position="15"/>
        <end position="200"/>
    </location>
</feature>
<sequence length="222" mass="24767">MTPAPTWKTVLEIAKERHSYYSIKNSSTLSDDELITILKESVNNSPTPFNNQSTRAILILGQKNKDMWEAIWTAHRTTLSGRECVPHGQRLTLQAEHERKARIKYEAAYLGGYGTYLFFDDENVVDGMVKAMPNLSTAFPAWVGNAAGILHYIVWTALECAGMGANLQHFPQLSPVTAPALKEFLKTPDNWSCTAMIPFGEINGAPPERTYLPVDDKVLVIQ</sequence>
<proteinExistence type="predicted"/>
<dbReference type="Proteomes" id="UP000827549">
    <property type="component" value="Chromosome 1"/>
</dbReference>
<dbReference type="InterPro" id="IPR029479">
    <property type="entry name" value="Nitroreductase"/>
</dbReference>
<dbReference type="PANTHER" id="PTHR43035:SF1">
    <property type="entry name" value="FATTY ACID REPRESSION MUTANT PROTEIN 2-RELATED"/>
    <property type="match status" value="1"/>
</dbReference>
<evidence type="ECO:0000313" key="2">
    <source>
        <dbReference type="EMBL" id="WOO76379.1"/>
    </source>
</evidence>
<gene>
    <name evidence="2" type="primary">HBN1</name>
    <name evidence="2" type="ORF">LOC62_01G000004</name>
</gene>
<dbReference type="EMBL" id="CP086714">
    <property type="protein sequence ID" value="WOO76379.1"/>
    <property type="molecule type" value="Genomic_DNA"/>
</dbReference>
<dbReference type="Gene3D" id="3.40.109.10">
    <property type="entry name" value="NADH Oxidase"/>
    <property type="match status" value="1"/>
</dbReference>
<evidence type="ECO:0000313" key="3">
    <source>
        <dbReference type="Proteomes" id="UP000827549"/>
    </source>
</evidence>